<dbReference type="PANTHER" id="PTHR11200">
    <property type="entry name" value="INOSITOL 5-PHOSPHATASE"/>
    <property type="match status" value="1"/>
</dbReference>
<proteinExistence type="predicted"/>
<keyword evidence="9" id="KW-1185">Reference proteome</keyword>
<dbReference type="GO" id="GO:0031901">
    <property type="term" value="C:early endosome membrane"/>
    <property type="evidence" value="ECO:0007669"/>
    <property type="project" value="UniProtKB-SubCell"/>
</dbReference>
<dbReference type="GO" id="GO:0005770">
    <property type="term" value="C:late endosome"/>
    <property type="evidence" value="ECO:0007669"/>
    <property type="project" value="EnsemblMetazoa"/>
</dbReference>
<dbReference type="PANTHER" id="PTHR11200:SF300">
    <property type="entry name" value="TYPE II INOSITOL 1,4,5-TRISPHOSPHATE 5-PHOSPHATASE"/>
    <property type="match status" value="1"/>
</dbReference>
<dbReference type="GO" id="GO:0007032">
    <property type="term" value="P:endosome organization"/>
    <property type="evidence" value="ECO:0007669"/>
    <property type="project" value="EnsemblMetazoa"/>
</dbReference>
<evidence type="ECO:0000313" key="8">
    <source>
        <dbReference type="EMBL" id="KRF94135.1"/>
    </source>
</evidence>
<dbReference type="InterPro" id="IPR000198">
    <property type="entry name" value="RhoGAP_dom"/>
</dbReference>
<keyword evidence="4" id="KW-0968">Cytoplasmic vesicle</keyword>
<evidence type="ECO:0000313" key="7">
    <source>
        <dbReference type="EMBL" id="KRF94134.1"/>
    </source>
</evidence>
<dbReference type="InterPro" id="IPR031896">
    <property type="entry name" value="INPP5B_PH_dom"/>
</dbReference>
<reference evidence="7" key="2">
    <citation type="journal article" date="2008" name="Bioinformatics">
        <title>Assembly reconciliation.</title>
        <authorList>
            <person name="Zimin A.V."/>
            <person name="Smith D.R."/>
            <person name="Sutton G."/>
            <person name="Yorke J.A."/>
        </authorList>
    </citation>
    <scope>NUCLEOTIDE SEQUENCE</scope>
    <source>
        <strain evidence="7">TSC#15081-1352.22</strain>
    </source>
</reference>
<feature type="domain" description="Rho-GAP" evidence="6">
    <location>
        <begin position="678"/>
        <end position="838"/>
    </location>
</feature>
<dbReference type="AlphaFoldDB" id="A0A0Q9WWQ3"/>
<dbReference type="GO" id="GO:0046856">
    <property type="term" value="P:phosphatidylinositol dephosphorylation"/>
    <property type="evidence" value="ECO:0007669"/>
    <property type="project" value="EnsemblMetazoa"/>
</dbReference>
<gene>
    <name evidence="7" type="primary">Dmoj\GI26331</name>
    <name evidence="7" type="ORF">Dmoj_GI26331</name>
</gene>
<evidence type="ECO:0000256" key="4">
    <source>
        <dbReference type="ARBA" id="ARBA00023329"/>
    </source>
</evidence>
<evidence type="ECO:0000259" key="6">
    <source>
        <dbReference type="SMART" id="SM00324"/>
    </source>
</evidence>
<protein>
    <submittedName>
        <fullName evidence="7">Uncharacterized protein, isoform A</fullName>
    </submittedName>
    <submittedName>
        <fullName evidence="8">Uncharacterized protein, isoform B</fullName>
    </submittedName>
</protein>
<dbReference type="GO" id="GO:0030670">
    <property type="term" value="C:phagocytic vesicle membrane"/>
    <property type="evidence" value="ECO:0007669"/>
    <property type="project" value="UniProtKB-SubCell"/>
</dbReference>
<dbReference type="EMBL" id="CH933810">
    <property type="protein sequence ID" value="KRF94135.1"/>
    <property type="molecule type" value="Genomic_DNA"/>
</dbReference>
<evidence type="ECO:0000259" key="5">
    <source>
        <dbReference type="SMART" id="SM00128"/>
    </source>
</evidence>
<name>A0A0Q9WWQ3_DROMO</name>
<dbReference type="Pfam" id="PF22669">
    <property type="entry name" value="Exo_endo_phos2"/>
    <property type="match status" value="1"/>
</dbReference>
<dbReference type="Pfam" id="PF16776">
    <property type="entry name" value="INPP5B_PH"/>
    <property type="match status" value="1"/>
</dbReference>
<dbReference type="SUPFAM" id="SSF56219">
    <property type="entry name" value="DNase I-like"/>
    <property type="match status" value="1"/>
</dbReference>
<reference evidence="7" key="3">
    <citation type="submission" date="2015-11" db="EMBL/GenBank/DDBJ databases">
        <authorList>
            <consortium name="FlyBase"/>
        </authorList>
    </citation>
    <scope>NUCLEOTIDE SEQUENCE</scope>
    <source>
        <strain evidence="7">TSC#15081-1352.22</strain>
    </source>
</reference>
<dbReference type="SMART" id="SM00324">
    <property type="entry name" value="RhoGAP"/>
    <property type="match status" value="1"/>
</dbReference>
<comment type="subcellular location">
    <subcellularLocation>
        <location evidence="2">Cytoplasmic vesicle</location>
        <location evidence="2">Phagosome membrane</location>
    </subcellularLocation>
    <subcellularLocation>
        <location evidence="1">Early endosome membrane</location>
    </subcellularLocation>
</comment>
<feature type="domain" description="Inositol polyphosphate-related phosphatase" evidence="5">
    <location>
        <begin position="192"/>
        <end position="497"/>
    </location>
</feature>
<dbReference type="Proteomes" id="UP000009192">
    <property type="component" value="Unassembled WGS sequence"/>
</dbReference>
<dbReference type="OrthoDB" id="7862313at2759"/>
<evidence type="ECO:0000256" key="3">
    <source>
        <dbReference type="ARBA" id="ARBA00022753"/>
    </source>
</evidence>
<dbReference type="Gene3D" id="2.60.40.10">
    <property type="entry name" value="Immunoglobulins"/>
    <property type="match status" value="1"/>
</dbReference>
<reference evidence="7 9" key="1">
    <citation type="journal article" date="2007" name="Nature">
        <title>Evolution of genes and genomes on the Drosophila phylogeny.</title>
        <authorList>
            <consortium name="Drosophila 12 Genomes Consortium"/>
            <person name="Clark A.G."/>
            <person name="Eisen M.B."/>
            <person name="Smith D.R."/>
            <person name="Bergman C.M."/>
            <person name="Oliver B."/>
            <person name="Markow T.A."/>
            <person name="Kaufman T.C."/>
            <person name="Kellis M."/>
            <person name="Gelbart W."/>
            <person name="Iyer V.N."/>
            <person name="Pollard D.A."/>
            <person name="Sackton T.B."/>
            <person name="Larracuente A.M."/>
            <person name="Singh N.D."/>
            <person name="Abad J.P."/>
            <person name="Abt D.N."/>
            <person name="Adryan B."/>
            <person name="Aguade M."/>
            <person name="Akashi H."/>
            <person name="Anderson W.W."/>
            <person name="Aquadro C.F."/>
            <person name="Ardell D.H."/>
            <person name="Arguello R."/>
            <person name="Artieri C.G."/>
            <person name="Barbash D.A."/>
            <person name="Barker D."/>
            <person name="Barsanti P."/>
            <person name="Batterham P."/>
            <person name="Batzoglou S."/>
            <person name="Begun D."/>
            <person name="Bhutkar A."/>
            <person name="Blanco E."/>
            <person name="Bosak S.A."/>
            <person name="Bradley R.K."/>
            <person name="Brand A.D."/>
            <person name="Brent M.R."/>
            <person name="Brooks A.N."/>
            <person name="Brown R.H."/>
            <person name="Butlin R.K."/>
            <person name="Caggese C."/>
            <person name="Calvi B.R."/>
            <person name="Bernardo de Carvalho A."/>
            <person name="Caspi A."/>
            <person name="Castrezana S."/>
            <person name="Celniker S.E."/>
            <person name="Chang J.L."/>
            <person name="Chapple C."/>
            <person name="Chatterji S."/>
            <person name="Chinwalla A."/>
            <person name="Civetta A."/>
            <person name="Clifton S.W."/>
            <person name="Comeron J.M."/>
            <person name="Costello J.C."/>
            <person name="Coyne J.A."/>
            <person name="Daub J."/>
            <person name="David R.G."/>
            <person name="Delcher A.L."/>
            <person name="Delehaunty K."/>
            <person name="Do C.B."/>
            <person name="Ebling H."/>
            <person name="Edwards K."/>
            <person name="Eickbush T."/>
            <person name="Evans J.D."/>
            <person name="Filipski A."/>
            <person name="Findeiss S."/>
            <person name="Freyhult E."/>
            <person name="Fulton L."/>
            <person name="Fulton R."/>
            <person name="Garcia A.C."/>
            <person name="Gardiner A."/>
            <person name="Garfield D.A."/>
            <person name="Garvin B.E."/>
            <person name="Gibson G."/>
            <person name="Gilbert D."/>
            <person name="Gnerre S."/>
            <person name="Godfrey J."/>
            <person name="Good R."/>
            <person name="Gotea V."/>
            <person name="Gravely B."/>
            <person name="Greenberg A.J."/>
            <person name="Griffiths-Jones S."/>
            <person name="Gross S."/>
            <person name="Guigo R."/>
            <person name="Gustafson E.A."/>
            <person name="Haerty W."/>
            <person name="Hahn M.W."/>
            <person name="Halligan D.L."/>
            <person name="Halpern A.L."/>
            <person name="Halter G.M."/>
            <person name="Han M.V."/>
            <person name="Heger A."/>
            <person name="Hillier L."/>
            <person name="Hinrichs A.S."/>
            <person name="Holmes I."/>
            <person name="Hoskins R.A."/>
            <person name="Hubisz M.J."/>
            <person name="Hultmark D."/>
            <person name="Huntley M.A."/>
            <person name="Jaffe D.B."/>
            <person name="Jagadeeshan S."/>
            <person name="Jeck W.R."/>
            <person name="Johnson J."/>
            <person name="Jones C.D."/>
            <person name="Jordan W.C."/>
            <person name="Karpen G.H."/>
            <person name="Kataoka E."/>
            <person name="Keightley P.D."/>
            <person name="Kheradpour P."/>
            <person name="Kirkness E.F."/>
            <person name="Koerich L.B."/>
            <person name="Kristiansen K."/>
            <person name="Kudrna D."/>
            <person name="Kulathinal R.J."/>
            <person name="Kumar S."/>
            <person name="Kwok R."/>
            <person name="Lander E."/>
            <person name="Langley C.H."/>
            <person name="Lapoint R."/>
            <person name="Lazzaro B.P."/>
            <person name="Lee S.J."/>
            <person name="Levesque L."/>
            <person name="Li R."/>
            <person name="Lin C.F."/>
            <person name="Lin M.F."/>
            <person name="Lindblad-Toh K."/>
            <person name="Llopart A."/>
            <person name="Long M."/>
            <person name="Low L."/>
            <person name="Lozovsky E."/>
            <person name="Lu J."/>
            <person name="Luo M."/>
            <person name="Machado C.A."/>
            <person name="Makalowski W."/>
            <person name="Marzo M."/>
            <person name="Matsuda M."/>
            <person name="Matzkin L."/>
            <person name="McAllister B."/>
            <person name="McBride C.S."/>
            <person name="McKernan B."/>
            <person name="McKernan K."/>
            <person name="Mendez-Lago M."/>
            <person name="Minx P."/>
            <person name="Mollenhauer M.U."/>
            <person name="Montooth K."/>
            <person name="Mount S.M."/>
            <person name="Mu X."/>
            <person name="Myers E."/>
            <person name="Negre B."/>
            <person name="Newfeld S."/>
            <person name="Nielsen R."/>
            <person name="Noor M.A."/>
            <person name="O'Grady P."/>
            <person name="Pachter L."/>
            <person name="Papaceit M."/>
            <person name="Parisi M.J."/>
            <person name="Parisi M."/>
            <person name="Parts L."/>
            <person name="Pedersen J.S."/>
            <person name="Pesole G."/>
            <person name="Phillippy A.M."/>
            <person name="Ponting C.P."/>
            <person name="Pop M."/>
            <person name="Porcelli D."/>
            <person name="Powell J.R."/>
            <person name="Prohaska S."/>
            <person name="Pruitt K."/>
            <person name="Puig M."/>
            <person name="Quesneville H."/>
            <person name="Ram K.R."/>
            <person name="Rand D."/>
            <person name="Rasmussen M.D."/>
            <person name="Reed L.K."/>
            <person name="Reenan R."/>
            <person name="Reily A."/>
            <person name="Remington K.A."/>
            <person name="Rieger T.T."/>
            <person name="Ritchie M.G."/>
            <person name="Robin C."/>
            <person name="Rogers Y.H."/>
            <person name="Rohde C."/>
            <person name="Rozas J."/>
            <person name="Rubenfield M.J."/>
            <person name="Ruiz A."/>
            <person name="Russo S."/>
            <person name="Salzberg S.L."/>
            <person name="Sanchez-Gracia A."/>
            <person name="Saranga D.J."/>
            <person name="Sato H."/>
            <person name="Schaeffer S.W."/>
            <person name="Schatz M.C."/>
            <person name="Schlenke T."/>
            <person name="Schwartz R."/>
            <person name="Segarra C."/>
            <person name="Singh R.S."/>
            <person name="Sirot L."/>
            <person name="Sirota M."/>
            <person name="Sisneros N.B."/>
            <person name="Smith C.D."/>
            <person name="Smith T.F."/>
            <person name="Spieth J."/>
            <person name="Stage D.E."/>
            <person name="Stark A."/>
            <person name="Stephan W."/>
            <person name="Strausberg R.L."/>
            <person name="Strempel S."/>
            <person name="Sturgill D."/>
            <person name="Sutton G."/>
            <person name="Sutton G.G."/>
            <person name="Tao W."/>
            <person name="Teichmann S."/>
            <person name="Tobari Y.N."/>
            <person name="Tomimura Y."/>
            <person name="Tsolas J.M."/>
            <person name="Valente V.L."/>
            <person name="Venter E."/>
            <person name="Venter J.C."/>
            <person name="Vicario S."/>
            <person name="Vieira F.G."/>
            <person name="Vilella A.J."/>
            <person name="Villasante A."/>
            <person name="Walenz B."/>
            <person name="Wang J."/>
            <person name="Wasserman M."/>
            <person name="Watts T."/>
            <person name="Wilson D."/>
            <person name="Wilson R.K."/>
            <person name="Wing R.A."/>
            <person name="Wolfner M.F."/>
            <person name="Wong A."/>
            <person name="Wong G.K."/>
            <person name="Wu C.I."/>
            <person name="Wu G."/>
            <person name="Yamamoto D."/>
            <person name="Yang H.P."/>
            <person name="Yang S.P."/>
            <person name="Yorke J.A."/>
            <person name="Yoshida K."/>
            <person name="Zdobnov E."/>
            <person name="Zhang P."/>
            <person name="Zhang Y."/>
            <person name="Zimin A.V."/>
            <person name="Baldwin J."/>
            <person name="Abdouelleil A."/>
            <person name="Abdulkadir J."/>
            <person name="Abebe A."/>
            <person name="Abera B."/>
            <person name="Abreu J."/>
            <person name="Acer S.C."/>
            <person name="Aftuck L."/>
            <person name="Alexander A."/>
            <person name="An P."/>
            <person name="Anderson E."/>
            <person name="Anderson S."/>
            <person name="Arachi H."/>
            <person name="Azer M."/>
            <person name="Bachantsang P."/>
            <person name="Barry A."/>
            <person name="Bayul T."/>
            <person name="Berlin A."/>
            <person name="Bessette D."/>
            <person name="Bloom T."/>
            <person name="Blye J."/>
            <person name="Boguslavskiy L."/>
            <person name="Bonnet C."/>
            <person name="Boukhgalter B."/>
            <person name="Bourzgui I."/>
            <person name="Brown A."/>
            <person name="Cahill P."/>
            <person name="Channer S."/>
            <person name="Cheshatsang Y."/>
            <person name="Chuda L."/>
            <person name="Citroen M."/>
            <person name="Collymore A."/>
            <person name="Cooke P."/>
            <person name="Costello M."/>
            <person name="D'Aco K."/>
            <person name="Daza R."/>
            <person name="De Haan G."/>
            <person name="DeGray S."/>
            <person name="DeMaso C."/>
            <person name="Dhargay N."/>
            <person name="Dooley K."/>
            <person name="Dooley E."/>
            <person name="Doricent M."/>
            <person name="Dorje P."/>
            <person name="Dorjee K."/>
            <person name="Dupes A."/>
            <person name="Elong R."/>
            <person name="Falk J."/>
            <person name="Farina A."/>
            <person name="Faro S."/>
            <person name="Ferguson D."/>
            <person name="Fisher S."/>
            <person name="Foley C.D."/>
            <person name="Franke A."/>
            <person name="Friedrich D."/>
            <person name="Gadbois L."/>
            <person name="Gearin G."/>
            <person name="Gearin C.R."/>
            <person name="Giannoukos G."/>
            <person name="Goode T."/>
            <person name="Graham J."/>
            <person name="Grandbois E."/>
            <person name="Grewal S."/>
            <person name="Gyaltsen K."/>
            <person name="Hafez N."/>
            <person name="Hagos B."/>
            <person name="Hall J."/>
            <person name="Henson C."/>
            <person name="Hollinger A."/>
            <person name="Honan T."/>
            <person name="Huard M.D."/>
            <person name="Hughes L."/>
            <person name="Hurhula B."/>
            <person name="Husby M.E."/>
            <person name="Kamat A."/>
            <person name="Kanga B."/>
            <person name="Kashin S."/>
            <person name="Khazanovich D."/>
            <person name="Kisner P."/>
            <person name="Lance K."/>
            <person name="Lara M."/>
            <person name="Lee W."/>
            <person name="Lennon N."/>
            <person name="Letendre F."/>
            <person name="LeVine R."/>
            <person name="Lipovsky A."/>
            <person name="Liu X."/>
            <person name="Liu J."/>
            <person name="Liu S."/>
            <person name="Lokyitsang T."/>
            <person name="Lokyitsang Y."/>
            <person name="Lubonja R."/>
            <person name="Lui A."/>
            <person name="MacDonald P."/>
            <person name="Magnisalis V."/>
            <person name="Maru K."/>
            <person name="Matthews C."/>
            <person name="McCusker W."/>
            <person name="McDonough S."/>
            <person name="Mehta T."/>
            <person name="Meldrim J."/>
            <person name="Meneus L."/>
            <person name="Mihai O."/>
            <person name="Mihalev A."/>
            <person name="Mihova T."/>
            <person name="Mittelman R."/>
            <person name="Mlenga V."/>
            <person name="Montmayeur A."/>
            <person name="Mulrain L."/>
            <person name="Navidi A."/>
            <person name="Naylor J."/>
            <person name="Negash T."/>
            <person name="Nguyen T."/>
            <person name="Nguyen N."/>
            <person name="Nicol R."/>
            <person name="Norbu C."/>
            <person name="Norbu N."/>
            <person name="Novod N."/>
            <person name="O'Neill B."/>
            <person name="Osman S."/>
            <person name="Markiewicz E."/>
            <person name="Oyono O.L."/>
            <person name="Patti C."/>
            <person name="Phunkhang P."/>
            <person name="Pierre F."/>
            <person name="Priest M."/>
            <person name="Raghuraman S."/>
            <person name="Rege F."/>
            <person name="Reyes R."/>
            <person name="Rise C."/>
            <person name="Rogov P."/>
            <person name="Ross K."/>
            <person name="Ryan E."/>
            <person name="Settipalli S."/>
            <person name="Shea T."/>
            <person name="Sherpa N."/>
            <person name="Shi L."/>
            <person name="Shih D."/>
            <person name="Sparrow T."/>
            <person name="Spaulding J."/>
            <person name="Stalker J."/>
            <person name="Stange-Thomann N."/>
            <person name="Stavropoulos S."/>
            <person name="Stone C."/>
            <person name="Strader C."/>
            <person name="Tesfaye S."/>
            <person name="Thomson T."/>
            <person name="Thoulutsang Y."/>
            <person name="Thoulutsang D."/>
            <person name="Topham K."/>
            <person name="Topping I."/>
            <person name="Tsamla T."/>
            <person name="Vassiliev H."/>
            <person name="Vo A."/>
            <person name="Wangchuk T."/>
            <person name="Wangdi T."/>
            <person name="Weiand M."/>
            <person name="Wilkinson J."/>
            <person name="Wilson A."/>
            <person name="Yadav S."/>
            <person name="Young G."/>
            <person name="Yu Q."/>
            <person name="Zembek L."/>
            <person name="Zhong D."/>
            <person name="Zimmer A."/>
            <person name="Zwirko Z."/>
            <person name="Jaffe D.B."/>
            <person name="Alvarez P."/>
            <person name="Brockman W."/>
            <person name="Butler J."/>
            <person name="Chin C."/>
            <person name="Gnerre S."/>
            <person name="Grabherr M."/>
            <person name="Kleber M."/>
            <person name="Mauceli E."/>
            <person name="MacCallum I."/>
        </authorList>
    </citation>
    <scope>NUCLEOTIDE SEQUENCE [LARGE SCALE GENOMIC DNA]</scope>
    <source>
        <strain evidence="7">TSC#15081-1352.22</strain>
        <strain evidence="9">Tucson 15081-1352.22</strain>
    </source>
</reference>
<dbReference type="Gene3D" id="2.30.29.110">
    <property type="match status" value="1"/>
</dbReference>
<dbReference type="GO" id="GO:0007165">
    <property type="term" value="P:signal transduction"/>
    <property type="evidence" value="ECO:0007669"/>
    <property type="project" value="InterPro"/>
</dbReference>
<dbReference type="InParanoid" id="A0A0Q9WWQ3"/>
<sequence>MERGSNYPNGADASAAAVPVKTTLSIVQERFKADETVHLIFEAYQIKGQEHIEGLLALVSSASGGTYAIISFSLLRTPLSASNDLKINKVFPINASFKLTTDSKASKTEQQFDLCTDDDRPTKYYYYSMRTDPVAVDFNEFCAKVNTCKKTMWDAELPSGAALNFRWLDDYREIGEVKHELKKRESEYIIYKDVIVYCATWNVNNKPCWDNKNTLRPWLASGKKAPDIYAIGLQELENTARAMLNGNQMQMFATQWVRKMLENLHDDMEYEELQSVRLSGIMLTIFVRKNLRQHIVRCRVNSVARGVFNTLGNKGGVAVSFQLNEASMCFVNSHLAAHMGNVAERNEDYKAIDDYMRFEENGPQVRTINDHDHIFWLGDLNYRIQEPNGQQRPGPMCDAQTFELMLQYDQLRTEMSYERCFKGYTEGEIKFAPTYKYDVGTDTYDTGEKQRAPAYCDRVLWKGKLIEQLEYNGVMEIRESDHKPVYAIFRVKIKTRDDDKYRKVLAEVLKAVDKRENDSQPQITTDRLNIEFGVVRFNEPAIRDFNVSNDCPQQVDFKFKVKDSHNDICEKWLHVDPRADSLMIDSARSIRVRALIDANSVTGLLKMICTAVDKCVLDILILHVRSGRDIFITVTGEYQPSCFGLSMETLCRTERPIGEYTLDEVKQLMLDVTPVYRVPMPREYFLLIDYLHNQRGQLFQSYDRRQPLSSQFNAVRDWLDSWSNDPFPGTPQTAAEALLLLLDLPEQALLEPFVDDLLASRSKADAERYIDLLSDPKRNVFKHLCLFLCEGVERGDYDANNVATIFGRILLRSSKCNVTIDYHSRCNEFMQRFIRIENPDTVSGGNGHGGASLQT</sequence>
<dbReference type="GO" id="GO:0004439">
    <property type="term" value="F:phosphatidylinositol-4,5-bisphosphate 5-phosphatase activity"/>
    <property type="evidence" value="ECO:0007669"/>
    <property type="project" value="TreeGrafter"/>
</dbReference>
<dbReference type="InterPro" id="IPR000300">
    <property type="entry name" value="IPPc"/>
</dbReference>
<dbReference type="FunCoup" id="A0A0Q9WWQ3">
    <property type="interactions" value="1201"/>
</dbReference>
<dbReference type="InterPro" id="IPR013783">
    <property type="entry name" value="Ig-like_fold"/>
</dbReference>
<dbReference type="InterPro" id="IPR048869">
    <property type="entry name" value="OCRL-1_2_ASH"/>
</dbReference>
<evidence type="ECO:0000256" key="1">
    <source>
        <dbReference type="ARBA" id="ARBA00004146"/>
    </source>
</evidence>
<dbReference type="SMART" id="SM00128">
    <property type="entry name" value="IPPc"/>
    <property type="match status" value="1"/>
</dbReference>
<dbReference type="Gene3D" id="1.10.555.10">
    <property type="entry name" value="Rho GTPase activation protein"/>
    <property type="match status" value="1"/>
</dbReference>
<dbReference type="EMBL" id="CH933810">
    <property type="protein sequence ID" value="KRF94134.1"/>
    <property type="molecule type" value="Genomic_DNA"/>
</dbReference>
<dbReference type="GO" id="GO:0006897">
    <property type="term" value="P:endocytosis"/>
    <property type="evidence" value="ECO:0007669"/>
    <property type="project" value="EnsemblMetazoa"/>
</dbReference>
<keyword evidence="3" id="KW-0967">Endosome</keyword>
<dbReference type="SUPFAM" id="SSF48350">
    <property type="entry name" value="GTPase activation domain, GAP"/>
    <property type="match status" value="1"/>
</dbReference>
<dbReference type="Pfam" id="PF21310">
    <property type="entry name" value="OCRL-like_ASH"/>
    <property type="match status" value="1"/>
</dbReference>
<accession>A0A0Q9WWQ3</accession>
<dbReference type="GO" id="GO:0055037">
    <property type="term" value="C:recycling endosome"/>
    <property type="evidence" value="ECO:0007669"/>
    <property type="project" value="EnsemblMetazoa"/>
</dbReference>
<dbReference type="Gene3D" id="3.60.10.10">
    <property type="entry name" value="Endonuclease/exonuclease/phosphatase"/>
    <property type="match status" value="1"/>
</dbReference>
<evidence type="ECO:0000313" key="9">
    <source>
        <dbReference type="Proteomes" id="UP000009192"/>
    </source>
</evidence>
<dbReference type="InterPro" id="IPR046985">
    <property type="entry name" value="IP5"/>
</dbReference>
<dbReference type="InterPro" id="IPR008936">
    <property type="entry name" value="Rho_GTPase_activation_prot"/>
</dbReference>
<dbReference type="KEGG" id="dmo:Dmoj_GI26331"/>
<organism evidence="7 9">
    <name type="scientific">Drosophila mojavensis</name>
    <name type="common">Fruit fly</name>
    <dbReference type="NCBI Taxonomy" id="7230"/>
    <lineage>
        <taxon>Eukaryota</taxon>
        <taxon>Metazoa</taxon>
        <taxon>Ecdysozoa</taxon>
        <taxon>Arthropoda</taxon>
        <taxon>Hexapoda</taxon>
        <taxon>Insecta</taxon>
        <taxon>Pterygota</taxon>
        <taxon>Neoptera</taxon>
        <taxon>Endopterygota</taxon>
        <taxon>Diptera</taxon>
        <taxon>Brachycera</taxon>
        <taxon>Muscomorpha</taxon>
        <taxon>Ephydroidea</taxon>
        <taxon>Drosophilidae</taxon>
        <taxon>Drosophila</taxon>
    </lineage>
</organism>
<evidence type="ECO:0000256" key="2">
    <source>
        <dbReference type="ARBA" id="ARBA00004580"/>
    </source>
</evidence>
<dbReference type="InterPro" id="IPR036691">
    <property type="entry name" value="Endo/exonu/phosph_ase_sf"/>
</dbReference>